<proteinExistence type="predicted"/>
<dbReference type="SUPFAM" id="SSF53213">
    <property type="entry name" value="LigB-like"/>
    <property type="match status" value="1"/>
</dbReference>
<dbReference type="InterPro" id="IPR023473">
    <property type="entry name" value="AMMECR1"/>
</dbReference>
<evidence type="ECO:0000313" key="2">
    <source>
        <dbReference type="EMBL" id="SDM55325.1"/>
    </source>
</evidence>
<dbReference type="InterPro" id="IPR002733">
    <property type="entry name" value="AMMECR1_domain"/>
</dbReference>
<dbReference type="GO" id="GO:0008198">
    <property type="term" value="F:ferrous iron binding"/>
    <property type="evidence" value="ECO:0007669"/>
    <property type="project" value="InterPro"/>
</dbReference>
<organism evidence="2 3">
    <name type="scientific">Acetanaerobacterium elongatum</name>
    <dbReference type="NCBI Taxonomy" id="258515"/>
    <lineage>
        <taxon>Bacteria</taxon>
        <taxon>Bacillati</taxon>
        <taxon>Bacillota</taxon>
        <taxon>Clostridia</taxon>
        <taxon>Eubacteriales</taxon>
        <taxon>Oscillospiraceae</taxon>
        <taxon>Acetanaerobacterium</taxon>
    </lineage>
</organism>
<evidence type="ECO:0000259" key="1">
    <source>
        <dbReference type="PROSITE" id="PS51112"/>
    </source>
</evidence>
<gene>
    <name evidence="2" type="ORF">SAMN05192585_10188</name>
</gene>
<dbReference type="PROSITE" id="PS51112">
    <property type="entry name" value="AMMECR1"/>
    <property type="match status" value="1"/>
</dbReference>
<dbReference type="PANTHER" id="PTHR13016">
    <property type="entry name" value="AMMECR1 HOMOLOG"/>
    <property type="match status" value="1"/>
</dbReference>
<dbReference type="PANTHER" id="PTHR13016:SF0">
    <property type="entry name" value="AMME SYNDROME CANDIDATE GENE 1 PROTEIN"/>
    <property type="match status" value="1"/>
</dbReference>
<dbReference type="InterPro" id="IPR027623">
    <property type="entry name" value="AmmeMemoSam_A"/>
</dbReference>
<dbReference type="Gene3D" id="3.40.830.10">
    <property type="entry name" value="LigB-like"/>
    <property type="match status" value="1"/>
</dbReference>
<keyword evidence="3" id="KW-1185">Reference proteome</keyword>
<dbReference type="STRING" id="258515.SAMN05192585_10188"/>
<dbReference type="NCBIfam" id="TIGR04335">
    <property type="entry name" value="AmmeMemoSam_A"/>
    <property type="match status" value="1"/>
</dbReference>
<dbReference type="InterPro" id="IPR027485">
    <property type="entry name" value="AMMECR1_N"/>
</dbReference>
<name>A0A1G9U6Y3_9FIRM</name>
<dbReference type="InterPro" id="IPR036071">
    <property type="entry name" value="AMMECR1_dom_sf"/>
</dbReference>
<dbReference type="NCBIfam" id="TIGR00296">
    <property type="entry name" value="TIGR00296 family protein"/>
    <property type="match status" value="1"/>
</dbReference>
<protein>
    <submittedName>
        <fullName evidence="2">Uncharacterized protein, PH0010 family/AmmeMemoRadiSam system protein A/AmmeMemoRadiSam system protein B</fullName>
    </submittedName>
</protein>
<sequence length="461" mass="50648">MPIAGAFIVPHPPIILPEVGRGEEGKIQKTVDAYREVARRISQLKPDTIVLTSPHIAMYADYFHISPGEKAKGDLRQFGVSGVSAEAQYDSEFVRVLAQAAEETGLAAGTLGEREKHLDHGTVIPLRFIDEVLDGYKLVRIGLSGLPVTDHYRLGRLIAQTAERLNRRVVFVASGDLSHKLKEDGPYGFAVEGPEFDRQITDMMVNGDFLRMMNLPPNFCDAAAECGLRSFIIMAGALDGKAVTPKLLSYEGPFGVGYAVCAFSVTGQDDSRRFDKIYEEELLQRLGDIKGKEDPYVRLARLSLETYIKTGRRAVLPENLPDEMLNHRAGTFVSLKKYGELRGCIGTIEPTTESVAEEILQNAVSAGTQDPRFSPVTEAELPYLVYSVDVLAEPEPIESIAQLDVKRYGVIVLSGHKSGLLLPNLEGVDTPGQQVDIAMRKAGIRSGEAVTLQRFEVVRHL</sequence>
<dbReference type="RefSeq" id="WP_092637369.1">
    <property type="nucleotide sequence ID" value="NZ_FNID01000001.1"/>
</dbReference>
<dbReference type="SUPFAM" id="SSF143447">
    <property type="entry name" value="AMMECR1-like"/>
    <property type="match status" value="1"/>
</dbReference>
<dbReference type="GO" id="GO:0016702">
    <property type="term" value="F:oxidoreductase activity, acting on single donors with incorporation of molecular oxygen, incorporation of two atoms of oxygen"/>
    <property type="evidence" value="ECO:0007669"/>
    <property type="project" value="UniProtKB-ARBA"/>
</dbReference>
<dbReference type="AlphaFoldDB" id="A0A1G9U6Y3"/>
<dbReference type="Proteomes" id="UP000199182">
    <property type="component" value="Unassembled WGS sequence"/>
</dbReference>
<accession>A0A1G9U6Y3</accession>
<reference evidence="2 3" key="1">
    <citation type="submission" date="2016-10" db="EMBL/GenBank/DDBJ databases">
        <authorList>
            <person name="de Groot N.N."/>
        </authorList>
    </citation>
    <scope>NUCLEOTIDE SEQUENCE [LARGE SCALE GENOMIC DNA]</scope>
    <source>
        <strain evidence="2 3">CGMCC 1.5012</strain>
    </source>
</reference>
<dbReference type="OrthoDB" id="159752at2"/>
<dbReference type="Pfam" id="PF02900">
    <property type="entry name" value="LigB"/>
    <property type="match status" value="1"/>
</dbReference>
<dbReference type="EMBL" id="FNID01000001">
    <property type="protein sequence ID" value="SDM55325.1"/>
    <property type="molecule type" value="Genomic_DNA"/>
</dbReference>
<feature type="domain" description="AMMECR1" evidence="1">
    <location>
        <begin position="291"/>
        <end position="461"/>
    </location>
</feature>
<dbReference type="InterPro" id="IPR004183">
    <property type="entry name" value="Xdiol_dOase_suB"/>
</dbReference>
<dbReference type="Gene3D" id="3.30.700.20">
    <property type="entry name" value="Hypothetical protein ph0010, domain 1"/>
    <property type="match status" value="1"/>
</dbReference>
<dbReference type="Pfam" id="PF01871">
    <property type="entry name" value="AMMECR1"/>
    <property type="match status" value="1"/>
</dbReference>
<dbReference type="CDD" id="cd07951">
    <property type="entry name" value="ED_3B_N_AMMECR1"/>
    <property type="match status" value="1"/>
</dbReference>
<evidence type="ECO:0000313" key="3">
    <source>
        <dbReference type="Proteomes" id="UP000199182"/>
    </source>
</evidence>